<sequence>IEFNETCKVTPDTGTKGETDFDIVCTSSNNFMYEFYDKSPDEAAENVIFNGRMLGTTYTGELREVKLTRGNVLIYMIHQNGLSLSKQFSVTLSDMELSELDLNKIYKTIEDTLIAGDNQKALQIISYISDIIPSGMDK</sequence>
<name>A0A1B6MVH8_9HEMI</name>
<accession>A0A1B6MVH8</accession>
<proteinExistence type="predicted"/>
<feature type="non-terminal residue" evidence="1">
    <location>
        <position position="1"/>
    </location>
</feature>
<dbReference type="EMBL" id="GEBQ01000041">
    <property type="protein sequence ID" value="JAT39936.1"/>
    <property type="molecule type" value="Transcribed_RNA"/>
</dbReference>
<dbReference type="AlphaFoldDB" id="A0A1B6MVH8"/>
<gene>
    <name evidence="1" type="ORF">g.52333</name>
</gene>
<protein>
    <submittedName>
        <fullName evidence="1">Uncharacterized protein</fullName>
    </submittedName>
</protein>
<feature type="non-terminal residue" evidence="1">
    <location>
        <position position="138"/>
    </location>
</feature>
<organism evidence="1">
    <name type="scientific">Graphocephala atropunctata</name>
    <dbReference type="NCBI Taxonomy" id="36148"/>
    <lineage>
        <taxon>Eukaryota</taxon>
        <taxon>Metazoa</taxon>
        <taxon>Ecdysozoa</taxon>
        <taxon>Arthropoda</taxon>
        <taxon>Hexapoda</taxon>
        <taxon>Insecta</taxon>
        <taxon>Pterygota</taxon>
        <taxon>Neoptera</taxon>
        <taxon>Paraneoptera</taxon>
        <taxon>Hemiptera</taxon>
        <taxon>Auchenorrhyncha</taxon>
        <taxon>Membracoidea</taxon>
        <taxon>Cicadellidae</taxon>
        <taxon>Cicadellinae</taxon>
        <taxon>Cicadellini</taxon>
        <taxon>Graphocephala</taxon>
    </lineage>
</organism>
<reference evidence="1" key="1">
    <citation type="submission" date="2015-11" db="EMBL/GenBank/DDBJ databases">
        <title>De novo transcriptome assembly of four potential Pierce s Disease insect vectors from Arizona vineyards.</title>
        <authorList>
            <person name="Tassone E.E."/>
        </authorList>
    </citation>
    <scope>NUCLEOTIDE SEQUENCE</scope>
</reference>
<evidence type="ECO:0000313" key="1">
    <source>
        <dbReference type="EMBL" id="JAT39936.1"/>
    </source>
</evidence>